<comment type="caution">
    <text evidence="8">The sequence shown here is derived from an EMBL/GenBank/DDBJ whole genome shotgun (WGS) entry which is preliminary data.</text>
</comment>
<keyword evidence="4" id="KW-0969">Cilium</keyword>
<keyword evidence="3" id="KW-0963">Cytoplasm</keyword>
<evidence type="ECO:0000256" key="1">
    <source>
        <dbReference type="ARBA" id="ARBA00004138"/>
    </source>
</evidence>
<evidence type="ECO:0000313" key="9">
    <source>
        <dbReference type="Proteomes" id="UP000481153"/>
    </source>
</evidence>
<evidence type="ECO:0000256" key="4">
    <source>
        <dbReference type="ARBA" id="ARBA00023069"/>
    </source>
</evidence>
<protein>
    <recommendedName>
        <fullName evidence="7">HYDIN/VesB/CFA65-like Ig-like domain-containing protein</fullName>
    </recommendedName>
</protein>
<gene>
    <name evidence="8" type="ORF">Ae201684_000044</name>
</gene>
<dbReference type="SUPFAM" id="SSF49354">
    <property type="entry name" value="PapD-like"/>
    <property type="match status" value="1"/>
</dbReference>
<dbReference type="EMBL" id="VJMJ01000001">
    <property type="protein sequence ID" value="KAF0745589.1"/>
    <property type="molecule type" value="Genomic_DNA"/>
</dbReference>
<evidence type="ECO:0000256" key="6">
    <source>
        <dbReference type="SAM" id="MobiDB-lite"/>
    </source>
</evidence>
<dbReference type="InterPro" id="IPR053879">
    <property type="entry name" value="HYDIN_VesB_CFA65-like_Ig"/>
</dbReference>
<dbReference type="Proteomes" id="UP000481153">
    <property type="component" value="Unassembled WGS sequence"/>
</dbReference>
<evidence type="ECO:0000313" key="8">
    <source>
        <dbReference type="EMBL" id="KAF0745589.1"/>
    </source>
</evidence>
<evidence type="ECO:0000259" key="7">
    <source>
        <dbReference type="Pfam" id="PF22544"/>
    </source>
</evidence>
<accession>A0A6G0XXX0</accession>
<keyword evidence="9" id="KW-1185">Reference proteome</keyword>
<proteinExistence type="predicted"/>
<dbReference type="PANTHER" id="PTHR45912">
    <property type="entry name" value="CILIA- AND FLAGELLA-ASSOCIATED PROTEIN 47"/>
    <property type="match status" value="1"/>
</dbReference>
<feature type="region of interest" description="Disordered" evidence="6">
    <location>
        <begin position="304"/>
        <end position="324"/>
    </location>
</feature>
<reference evidence="8 9" key="1">
    <citation type="submission" date="2019-07" db="EMBL/GenBank/DDBJ databases">
        <title>Genomics analysis of Aphanomyces spp. identifies a new class of oomycete effector associated with host adaptation.</title>
        <authorList>
            <person name="Gaulin E."/>
        </authorList>
    </citation>
    <scope>NUCLEOTIDE SEQUENCE [LARGE SCALE GENOMIC DNA]</scope>
    <source>
        <strain evidence="8 9">ATCC 201684</strain>
    </source>
</reference>
<evidence type="ECO:0000256" key="5">
    <source>
        <dbReference type="ARBA" id="ARBA00023273"/>
    </source>
</evidence>
<sequence length="947" mass="104184">MTCYLVALTVQNTSRQTVRYRLTVPSSKYFRVLVDNQDLGIVANPTRSLSPGLSSKFDVAFLFESADDVPPDLHDKILILAENSPPIEIPLVAKQPSPHLEFESLIDLGMVVLSNHAAKYVNVRNTGSKECSFHIDVDSGLTCTITPKDGTIPALCETKLKVDFNALEMGTFRAIATIQTTHEKQYLLDISAVVVEHNIELVFPAADGMEHEPVKSLAFGALYNGETRRLETVLRNNGPHPVGYQTGISLTGRPFRLGDDFISPEDDGEYEEKKKELTVTPAEGKIPPYSSTVLTFVYKPNMSNPAKPSLRRRPSYSNNKQQSEKETSITLKAFASIECSDISQNIAIEISGTAVMPQVTVSPSTFDFGECASGARVDMIMNIKNEATLPVKFSFNKIAQFASHPLKGRLDVLQSQNVVVSFVPAQLGRFQNALQLDVQDGSLIIPVHVKGAATTLGEKKELVGGPDALPNDFRPRFNFVSVDDIKSHKKAPKSSYQRVPPYEIAAREGKYDKAQLSSIENYLTGTAAVDEYEFQGTNNTHLTYCVNELAERAHHRETYNQMLSQYRHDRLLKQQKTNQEAPNPVNIGMTPQGGIAAPELSLPIADEPLWMQSSLRNRRDSGTSSLGFDENKIIKKKFKPQPMTQAEVKDCATTLTSDQLKQVFAGPKAINFGKVCVHSVSKKSFSVTNDLPHNIFVRMNITNELDELQQTTPTSQVIPPGATAGFDLTFFSRVEQVFQKHVHYTINGQHNSKLLVTAEVVPIRVELSTSLLEFAFDASDLRPQISQEVVLKNPGNSEARFNWKPEQPTVECAFQATPAQGAIPPGGSCNISVTFNPRYNVPNQAVLIVSVDGGKSTQLNCLGHVVEPKCVVKEKRIDFGTIAAGIPKEKRLLITNQNTVAATVFYAEIEPTIAGLAVRPSVSALMPGETAELCITLDIHRAHLLEG</sequence>
<dbReference type="GO" id="GO:0060271">
    <property type="term" value="P:cilium assembly"/>
    <property type="evidence" value="ECO:0007669"/>
    <property type="project" value="TreeGrafter"/>
</dbReference>
<name>A0A6G0XXX0_9STRA</name>
<dbReference type="Gene3D" id="2.60.40.10">
    <property type="entry name" value="Immunoglobulins"/>
    <property type="match status" value="5"/>
</dbReference>
<dbReference type="AlphaFoldDB" id="A0A6G0XXX0"/>
<feature type="domain" description="HYDIN/VesB/CFA65-like Ig-like" evidence="7">
    <location>
        <begin position="785"/>
        <end position="858"/>
    </location>
</feature>
<comment type="subcellular location">
    <subcellularLocation>
        <location evidence="1">Cell projection</location>
        <location evidence="1">Cilium</location>
    </subcellularLocation>
    <subcellularLocation>
        <location evidence="2">Cytoplasm</location>
    </subcellularLocation>
</comment>
<feature type="domain" description="HYDIN/VesB/CFA65-like Ig-like" evidence="7">
    <location>
        <begin position="98"/>
        <end position="185"/>
    </location>
</feature>
<feature type="domain" description="HYDIN/VesB/CFA65-like Ig-like" evidence="7">
    <location>
        <begin position="357"/>
        <end position="451"/>
    </location>
</feature>
<dbReference type="GO" id="GO:0005737">
    <property type="term" value="C:cytoplasm"/>
    <property type="evidence" value="ECO:0007669"/>
    <property type="project" value="UniProtKB-SubCell"/>
</dbReference>
<dbReference type="GO" id="GO:0005929">
    <property type="term" value="C:cilium"/>
    <property type="evidence" value="ECO:0007669"/>
    <property type="project" value="UniProtKB-SubCell"/>
</dbReference>
<dbReference type="PANTHER" id="PTHR45912:SF3">
    <property type="entry name" value="CILIA- AND FLAGELLA-ASSOCIATED PROTEIN 47"/>
    <property type="match status" value="1"/>
</dbReference>
<evidence type="ECO:0000256" key="3">
    <source>
        <dbReference type="ARBA" id="ARBA00022490"/>
    </source>
</evidence>
<organism evidence="8 9">
    <name type="scientific">Aphanomyces euteiches</name>
    <dbReference type="NCBI Taxonomy" id="100861"/>
    <lineage>
        <taxon>Eukaryota</taxon>
        <taxon>Sar</taxon>
        <taxon>Stramenopiles</taxon>
        <taxon>Oomycota</taxon>
        <taxon>Saprolegniomycetes</taxon>
        <taxon>Saprolegniales</taxon>
        <taxon>Verrucalvaceae</taxon>
        <taxon>Aphanomyces</taxon>
    </lineage>
</organism>
<dbReference type="InterPro" id="IPR008962">
    <property type="entry name" value="PapD-like_sf"/>
</dbReference>
<keyword evidence="5" id="KW-0966">Cell projection</keyword>
<evidence type="ECO:0000256" key="2">
    <source>
        <dbReference type="ARBA" id="ARBA00004496"/>
    </source>
</evidence>
<dbReference type="Pfam" id="PF22544">
    <property type="entry name" value="HYDIN_VesB_CFA65-like_Ig"/>
    <property type="match status" value="3"/>
</dbReference>
<dbReference type="VEuPathDB" id="FungiDB:AeMF1_000735"/>
<dbReference type="InterPro" id="IPR013783">
    <property type="entry name" value="Ig-like_fold"/>
</dbReference>